<dbReference type="SUPFAM" id="SSF69304">
    <property type="entry name" value="Tricorn protease N-terminal domain"/>
    <property type="match status" value="1"/>
</dbReference>
<keyword evidence="4" id="KW-1185">Reference proteome</keyword>
<reference evidence="3 4" key="1">
    <citation type="submission" date="2019-01" db="EMBL/GenBank/DDBJ databases">
        <title>Lacunisphaera sp. strain TWA-58.</title>
        <authorList>
            <person name="Chen W.-M."/>
        </authorList>
    </citation>
    <scope>NUCLEOTIDE SEQUENCE [LARGE SCALE GENOMIC DNA]</scope>
    <source>
        <strain evidence="3 4">TWA-58</strain>
    </source>
</reference>
<dbReference type="Pfam" id="PF08308">
    <property type="entry name" value="PEGA"/>
    <property type="match status" value="1"/>
</dbReference>
<dbReference type="Proteomes" id="UP000290218">
    <property type="component" value="Unassembled WGS sequence"/>
</dbReference>
<protein>
    <submittedName>
        <fullName evidence="3">PEGA domain-containing protein</fullName>
    </submittedName>
</protein>
<dbReference type="InterPro" id="IPR013229">
    <property type="entry name" value="PEGA"/>
</dbReference>
<dbReference type="PANTHER" id="PTHR36842">
    <property type="entry name" value="PROTEIN TOLB HOMOLOG"/>
    <property type="match status" value="1"/>
</dbReference>
<dbReference type="OrthoDB" id="9762302at2"/>
<dbReference type="InterPro" id="IPR011042">
    <property type="entry name" value="6-blade_b-propeller_TolB-like"/>
</dbReference>
<dbReference type="RefSeq" id="WP_129049022.1">
    <property type="nucleotide sequence ID" value="NZ_SDHX01000002.1"/>
</dbReference>
<comment type="similarity">
    <text evidence="1">Belongs to the TolB family.</text>
</comment>
<evidence type="ECO:0000259" key="2">
    <source>
        <dbReference type="Pfam" id="PF08308"/>
    </source>
</evidence>
<feature type="domain" description="PEGA" evidence="2">
    <location>
        <begin position="97"/>
        <end position="124"/>
    </location>
</feature>
<evidence type="ECO:0000256" key="1">
    <source>
        <dbReference type="ARBA" id="ARBA00009820"/>
    </source>
</evidence>
<evidence type="ECO:0000313" key="3">
    <source>
        <dbReference type="EMBL" id="RXK53421.1"/>
    </source>
</evidence>
<dbReference type="AlphaFoldDB" id="A0A4Q1C4W6"/>
<name>A0A4Q1C4W6_9BACT</name>
<dbReference type="Pfam" id="PF07676">
    <property type="entry name" value="PD40"/>
    <property type="match status" value="1"/>
</dbReference>
<accession>A0A4Q1C4W6</accession>
<proteinExistence type="inferred from homology"/>
<sequence>MTRSYVRCVLVLAGILFSHLTVSAVEFWVRSTPDGAMVTIEGKSLPAPAKFDLKRRDEPYTIVVQKSGFQTETASYSTKQKLKEITVALSPLTLDREVSIKSNVEGATVTIDGKAAGTTPFTKTVTFIRTDKNSPWQSQLVTIAKADYQTESLRLTEDKPAPAPVTLAQLRIERTFLVSAKTPDNAPVEAIITLGDREIGAAPQKVPVTFTRADKTKPWPVFKLKAEIPTIYQPVETELKHDGFDNVALTLKPVTEVLVALYAPAIEMTATGAKLAVDQSARIGTLDSSERGADITGLSRLTRFTRRDQNPTAPLQALNGYAITPDGQSAILALTAQDDAGKFFSGLFLKRVEDDGGGVARLIDNNKRYFDSAPIIAPDSSNILVFQSNRGDLNKPDVFRIGFSDNRTSGGVSRITNDQRFNYSPTYTDSNREVVYLSIEPNYPLAQPQLSTVKIDGALPTQFQITADEVSHREPTKIFFTRPDQSNGKKQIYSVEPDGRLETAIISDDSFLNANCFNPVASYTNPVRILFVSDRDVDDQGRRNNNIYVMNADGSQIQQLTANGSDDIMPAWSPTDPDTVYFLSNRGGAYNLWRLRIK</sequence>
<dbReference type="Gene3D" id="2.120.10.30">
    <property type="entry name" value="TolB, C-terminal domain"/>
    <property type="match status" value="2"/>
</dbReference>
<gene>
    <name evidence="3" type="ORF">ESB00_17150</name>
</gene>
<dbReference type="InterPro" id="IPR011659">
    <property type="entry name" value="WD40"/>
</dbReference>
<comment type="caution">
    <text evidence="3">The sequence shown here is derived from an EMBL/GenBank/DDBJ whole genome shotgun (WGS) entry which is preliminary data.</text>
</comment>
<dbReference type="EMBL" id="SDHX01000002">
    <property type="protein sequence ID" value="RXK53421.1"/>
    <property type="molecule type" value="Genomic_DNA"/>
</dbReference>
<evidence type="ECO:0000313" key="4">
    <source>
        <dbReference type="Proteomes" id="UP000290218"/>
    </source>
</evidence>
<organism evidence="3 4">
    <name type="scientific">Oleiharenicola lentus</name>
    <dbReference type="NCBI Taxonomy" id="2508720"/>
    <lineage>
        <taxon>Bacteria</taxon>
        <taxon>Pseudomonadati</taxon>
        <taxon>Verrucomicrobiota</taxon>
        <taxon>Opitutia</taxon>
        <taxon>Opitutales</taxon>
        <taxon>Opitutaceae</taxon>
        <taxon>Oleiharenicola</taxon>
    </lineage>
</organism>
<dbReference type="PANTHER" id="PTHR36842:SF1">
    <property type="entry name" value="PROTEIN TOLB"/>
    <property type="match status" value="1"/>
</dbReference>